<evidence type="ECO:0000256" key="1">
    <source>
        <dbReference type="ARBA" id="ARBA00038211"/>
    </source>
</evidence>
<dbReference type="Proteomes" id="UP000807342">
    <property type="component" value="Unassembled WGS sequence"/>
</dbReference>
<keyword evidence="3" id="KW-0808">Transferase</keyword>
<evidence type="ECO:0000256" key="2">
    <source>
        <dbReference type="SAM" id="MobiDB-lite"/>
    </source>
</evidence>
<dbReference type="EMBL" id="MU151070">
    <property type="protein sequence ID" value="KAF9452547.1"/>
    <property type="molecule type" value="Genomic_DNA"/>
</dbReference>
<accession>A0A9P5XLD0</accession>
<evidence type="ECO:0000313" key="4">
    <source>
        <dbReference type="Proteomes" id="UP000807342"/>
    </source>
</evidence>
<dbReference type="AlphaFoldDB" id="A0A9P5XLD0"/>
<feature type="compositionally biased region" description="Low complexity" evidence="2">
    <location>
        <begin position="1"/>
        <end position="14"/>
    </location>
</feature>
<dbReference type="OrthoDB" id="10267235at2759"/>
<protein>
    <submittedName>
        <fullName evidence="3">Protein kinase subdomain-containing protein PKL/CAK/ChoK</fullName>
    </submittedName>
</protein>
<dbReference type="GO" id="GO:0004305">
    <property type="term" value="F:ethanolamine kinase activity"/>
    <property type="evidence" value="ECO:0007669"/>
    <property type="project" value="TreeGrafter"/>
</dbReference>
<organism evidence="3 4">
    <name type="scientific">Macrolepiota fuliginosa MF-IS2</name>
    <dbReference type="NCBI Taxonomy" id="1400762"/>
    <lineage>
        <taxon>Eukaryota</taxon>
        <taxon>Fungi</taxon>
        <taxon>Dikarya</taxon>
        <taxon>Basidiomycota</taxon>
        <taxon>Agaricomycotina</taxon>
        <taxon>Agaricomycetes</taxon>
        <taxon>Agaricomycetidae</taxon>
        <taxon>Agaricales</taxon>
        <taxon>Agaricineae</taxon>
        <taxon>Agaricaceae</taxon>
        <taxon>Macrolepiota</taxon>
    </lineage>
</organism>
<proteinExistence type="inferred from homology"/>
<feature type="region of interest" description="Disordered" evidence="2">
    <location>
        <begin position="1"/>
        <end position="25"/>
    </location>
</feature>
<dbReference type="GO" id="GO:0006646">
    <property type="term" value="P:phosphatidylethanolamine biosynthetic process"/>
    <property type="evidence" value="ECO:0007669"/>
    <property type="project" value="TreeGrafter"/>
</dbReference>
<dbReference type="SUPFAM" id="SSF56112">
    <property type="entry name" value="Protein kinase-like (PK-like)"/>
    <property type="match status" value="1"/>
</dbReference>
<reference evidence="3" key="1">
    <citation type="submission" date="2020-11" db="EMBL/GenBank/DDBJ databases">
        <authorList>
            <consortium name="DOE Joint Genome Institute"/>
            <person name="Ahrendt S."/>
            <person name="Riley R."/>
            <person name="Andreopoulos W."/>
            <person name="Labutti K."/>
            <person name="Pangilinan J."/>
            <person name="Ruiz-Duenas F.J."/>
            <person name="Barrasa J.M."/>
            <person name="Sanchez-Garcia M."/>
            <person name="Camarero S."/>
            <person name="Miyauchi S."/>
            <person name="Serrano A."/>
            <person name="Linde D."/>
            <person name="Babiker R."/>
            <person name="Drula E."/>
            <person name="Ayuso-Fernandez I."/>
            <person name="Pacheco R."/>
            <person name="Padilla G."/>
            <person name="Ferreira P."/>
            <person name="Barriuso J."/>
            <person name="Kellner H."/>
            <person name="Castanera R."/>
            <person name="Alfaro M."/>
            <person name="Ramirez L."/>
            <person name="Pisabarro A.G."/>
            <person name="Kuo A."/>
            <person name="Tritt A."/>
            <person name="Lipzen A."/>
            <person name="He G."/>
            <person name="Yan M."/>
            <person name="Ng V."/>
            <person name="Cullen D."/>
            <person name="Martin F."/>
            <person name="Rosso M.-N."/>
            <person name="Henrissat B."/>
            <person name="Hibbett D."/>
            <person name="Martinez A.T."/>
            <person name="Grigoriev I.V."/>
        </authorList>
    </citation>
    <scope>NUCLEOTIDE SEQUENCE</scope>
    <source>
        <strain evidence="3">MF-IS2</strain>
    </source>
</reference>
<name>A0A9P5XLD0_9AGAR</name>
<dbReference type="CDD" id="cd05157">
    <property type="entry name" value="ETNK_euk"/>
    <property type="match status" value="1"/>
</dbReference>
<dbReference type="Gene3D" id="3.90.1200.10">
    <property type="match status" value="1"/>
</dbReference>
<dbReference type="InterPro" id="IPR011009">
    <property type="entry name" value="Kinase-like_dom_sf"/>
</dbReference>
<dbReference type="Gene3D" id="3.30.200.20">
    <property type="entry name" value="Phosphorylase Kinase, domain 1"/>
    <property type="match status" value="1"/>
</dbReference>
<keyword evidence="4" id="KW-1185">Reference proteome</keyword>
<keyword evidence="3" id="KW-0418">Kinase</keyword>
<comment type="caution">
    <text evidence="3">The sequence shown here is derived from an EMBL/GenBank/DDBJ whole genome shotgun (WGS) entry which is preliminary data.</text>
</comment>
<evidence type="ECO:0000313" key="3">
    <source>
        <dbReference type="EMBL" id="KAF9452547.1"/>
    </source>
</evidence>
<gene>
    <name evidence="3" type="ORF">P691DRAFT_827529</name>
</gene>
<comment type="similarity">
    <text evidence="1">Belongs to the choline/ethanolamine kinase family.</text>
</comment>
<dbReference type="PANTHER" id="PTHR22603:SF93">
    <property type="entry name" value="RE24176P"/>
    <property type="match status" value="1"/>
</dbReference>
<dbReference type="GO" id="GO:0004103">
    <property type="term" value="F:choline kinase activity"/>
    <property type="evidence" value="ECO:0007669"/>
    <property type="project" value="TreeGrafter"/>
</dbReference>
<dbReference type="PANTHER" id="PTHR22603">
    <property type="entry name" value="CHOLINE/ETHANOALAMINE KINASE"/>
    <property type="match status" value="1"/>
</dbReference>
<dbReference type="Pfam" id="PF01633">
    <property type="entry name" value="Choline_kinase"/>
    <property type="match status" value="1"/>
</dbReference>
<sequence>MFPVFSSTISTSLSSPPPPASLKRQLSNVDTDTIEVEGLRHARIKLKARHYKTPEFASEVFEILRLLHVPYFHATDILPRDLTIRRVSGALTNAVFFVSFPSTKRTCTVLLRVYGPSSGSLISRPRELHALHILSSKYHIGPRIYGTFENGRIEEYFESTTLVAQDIRDPQISQWIGARMAEFHSVDIDVVEGESWELGATKNVRSWLAPARDILVLPSLPEDIKRELDLDDFCLAWDRYSRWLCKVDDVHSGSKRVFAHNDAQYGNLLRLKHPKEGANDHRQIIVVDFEYAAPNPASYDIANHFHEWTANYHSDKPHLLDASRYPTLDERRNFYLAYLRHTYFSTKEHQHIASSDAELESVIAKLDRQVQVWSPASHASWALWAIVQARDDLENDNRTPEFDYIGYARCRMAGFLRELKQLGVL</sequence>
<dbReference type="GO" id="GO:0005737">
    <property type="term" value="C:cytoplasm"/>
    <property type="evidence" value="ECO:0007669"/>
    <property type="project" value="TreeGrafter"/>
</dbReference>